<accession>A0A0U5GR77</accession>
<protein>
    <submittedName>
        <fullName evidence="7">Uncharacterized protein</fullName>
    </submittedName>
</protein>
<keyword evidence="4 6" id="KW-0472">Membrane</keyword>
<evidence type="ECO:0000256" key="6">
    <source>
        <dbReference type="SAM" id="Phobius"/>
    </source>
</evidence>
<dbReference type="OrthoDB" id="5296287at2759"/>
<sequence>MSSTEKAINIPNSTAKESNPEQQDELLASIPVTWTGPDDPENPLNWPKTRKWGPTLITSAGGLVTLMSGSMLAPALEDISRDIHAGEEATNMVLSIFVLAFGCGPMVLSPLSEV</sequence>
<name>A0A0U5GR77_ASPCI</name>
<dbReference type="PANTHER" id="PTHR23502">
    <property type="entry name" value="MAJOR FACILITATOR SUPERFAMILY"/>
    <property type="match status" value="1"/>
</dbReference>
<evidence type="ECO:0000256" key="1">
    <source>
        <dbReference type="ARBA" id="ARBA00004141"/>
    </source>
</evidence>
<feature type="region of interest" description="Disordered" evidence="5">
    <location>
        <begin position="1"/>
        <end position="25"/>
    </location>
</feature>
<proteinExistence type="predicted"/>
<dbReference type="Gene3D" id="1.20.1720.10">
    <property type="entry name" value="Multidrug resistance protein D"/>
    <property type="match status" value="1"/>
</dbReference>
<organism evidence="7 8">
    <name type="scientific">Aspergillus calidoustus</name>
    <dbReference type="NCBI Taxonomy" id="454130"/>
    <lineage>
        <taxon>Eukaryota</taxon>
        <taxon>Fungi</taxon>
        <taxon>Dikarya</taxon>
        <taxon>Ascomycota</taxon>
        <taxon>Pezizomycotina</taxon>
        <taxon>Eurotiomycetes</taxon>
        <taxon>Eurotiomycetidae</taxon>
        <taxon>Eurotiales</taxon>
        <taxon>Aspergillaceae</taxon>
        <taxon>Aspergillus</taxon>
        <taxon>Aspergillus subgen. Nidulantes</taxon>
    </lineage>
</organism>
<evidence type="ECO:0000313" key="7">
    <source>
        <dbReference type="EMBL" id="CEN61252.1"/>
    </source>
</evidence>
<evidence type="ECO:0000256" key="3">
    <source>
        <dbReference type="ARBA" id="ARBA00022989"/>
    </source>
</evidence>
<dbReference type="Proteomes" id="UP000054771">
    <property type="component" value="Unassembled WGS sequence"/>
</dbReference>
<dbReference type="AlphaFoldDB" id="A0A0U5GR77"/>
<dbReference type="GO" id="GO:0022857">
    <property type="term" value="F:transmembrane transporter activity"/>
    <property type="evidence" value="ECO:0007669"/>
    <property type="project" value="TreeGrafter"/>
</dbReference>
<dbReference type="PANTHER" id="PTHR23502:SF60">
    <property type="entry name" value="MAJOR FACILITATOR SUPERFAMILY (MFS) PROFILE DOMAIN-CONTAINING PROTEIN-RELATED"/>
    <property type="match status" value="1"/>
</dbReference>
<evidence type="ECO:0000256" key="5">
    <source>
        <dbReference type="SAM" id="MobiDB-lite"/>
    </source>
</evidence>
<dbReference type="InterPro" id="IPR036259">
    <property type="entry name" value="MFS_trans_sf"/>
</dbReference>
<evidence type="ECO:0000256" key="4">
    <source>
        <dbReference type="ARBA" id="ARBA00023136"/>
    </source>
</evidence>
<dbReference type="GO" id="GO:0016020">
    <property type="term" value="C:membrane"/>
    <property type="evidence" value="ECO:0007669"/>
    <property type="project" value="UniProtKB-SubCell"/>
</dbReference>
<feature type="transmembrane region" description="Helical" evidence="6">
    <location>
        <begin position="56"/>
        <end position="77"/>
    </location>
</feature>
<dbReference type="STRING" id="454130.A0A0U5GR77"/>
<feature type="transmembrane region" description="Helical" evidence="6">
    <location>
        <begin position="89"/>
        <end position="108"/>
    </location>
</feature>
<evidence type="ECO:0000256" key="2">
    <source>
        <dbReference type="ARBA" id="ARBA00022692"/>
    </source>
</evidence>
<feature type="compositionally biased region" description="Polar residues" evidence="5">
    <location>
        <begin position="1"/>
        <end position="21"/>
    </location>
</feature>
<comment type="subcellular location">
    <subcellularLocation>
        <location evidence="1">Membrane</location>
        <topology evidence="1">Multi-pass membrane protein</topology>
    </subcellularLocation>
</comment>
<keyword evidence="3 6" id="KW-1133">Transmembrane helix</keyword>
<keyword evidence="8" id="KW-1185">Reference proteome</keyword>
<dbReference type="EMBL" id="CDMC01000006">
    <property type="protein sequence ID" value="CEN61252.1"/>
    <property type="molecule type" value="Genomic_DNA"/>
</dbReference>
<feature type="region of interest" description="Disordered" evidence="5">
    <location>
        <begin position="32"/>
        <end position="51"/>
    </location>
</feature>
<reference evidence="8" key="1">
    <citation type="journal article" date="2016" name="Genome Announc.">
        <title>Draft genome sequences of fungus Aspergillus calidoustus.</title>
        <authorList>
            <person name="Horn F."/>
            <person name="Linde J."/>
            <person name="Mattern D.J."/>
            <person name="Walther G."/>
            <person name="Guthke R."/>
            <person name="Scherlach K."/>
            <person name="Martin K."/>
            <person name="Brakhage A.A."/>
            <person name="Petzke L."/>
            <person name="Valiante V."/>
        </authorList>
    </citation>
    <scope>NUCLEOTIDE SEQUENCE [LARGE SCALE GENOMIC DNA]</scope>
    <source>
        <strain evidence="8">SF006504</strain>
    </source>
</reference>
<dbReference type="SUPFAM" id="SSF103473">
    <property type="entry name" value="MFS general substrate transporter"/>
    <property type="match status" value="1"/>
</dbReference>
<evidence type="ECO:0000313" key="8">
    <source>
        <dbReference type="Proteomes" id="UP000054771"/>
    </source>
</evidence>
<keyword evidence="2 6" id="KW-0812">Transmembrane</keyword>
<gene>
    <name evidence="7" type="ORF">ASPCAL07914</name>
</gene>